<keyword evidence="2" id="KW-0808">Transferase</keyword>
<feature type="domain" description="Methyltransferase type 11" evidence="1">
    <location>
        <begin position="42"/>
        <end position="136"/>
    </location>
</feature>
<dbReference type="RefSeq" id="WP_169663870.1">
    <property type="nucleotide sequence ID" value="NZ_CP076133.1"/>
</dbReference>
<protein>
    <submittedName>
        <fullName evidence="2">Methyltransferase domain-containing protein</fullName>
    </submittedName>
</protein>
<dbReference type="InterPro" id="IPR029063">
    <property type="entry name" value="SAM-dependent_MTases_sf"/>
</dbReference>
<evidence type="ECO:0000259" key="1">
    <source>
        <dbReference type="Pfam" id="PF08241"/>
    </source>
</evidence>
<dbReference type="CDD" id="cd02440">
    <property type="entry name" value="AdoMet_MTases"/>
    <property type="match status" value="1"/>
</dbReference>
<gene>
    <name evidence="2" type="ORF">KMW28_26290</name>
</gene>
<keyword evidence="3" id="KW-1185">Reference proteome</keyword>
<accession>A0AAX1NAC2</accession>
<keyword evidence="2" id="KW-0489">Methyltransferase</keyword>
<dbReference type="PANTHER" id="PTHR43861">
    <property type="entry name" value="TRANS-ACONITATE 2-METHYLTRANSFERASE-RELATED"/>
    <property type="match status" value="1"/>
</dbReference>
<evidence type="ECO:0000313" key="2">
    <source>
        <dbReference type="EMBL" id="QWG04407.1"/>
    </source>
</evidence>
<reference evidence="2 3" key="1">
    <citation type="submission" date="2021-05" db="EMBL/GenBank/DDBJ databases">
        <title>Comparative genomic studies on the polysaccharide-degrading batcterial strains of the Flammeovirga genus.</title>
        <authorList>
            <person name="Zewei F."/>
            <person name="Zheng Z."/>
            <person name="Yu L."/>
            <person name="Ruyue G."/>
            <person name="Yanhong M."/>
            <person name="Yuanyuan C."/>
            <person name="Jingyan G."/>
            <person name="Wenjun H."/>
        </authorList>
    </citation>
    <scope>NUCLEOTIDE SEQUENCE [LARGE SCALE GENOMIC DNA]</scope>
    <source>
        <strain evidence="2 3">NBRC:100898</strain>
    </source>
</reference>
<sequence>MSIEKAYNIWSKQYDTNNNKTRDLDKIVTQKKLSKYSFETVLELGCGTGKNTEWLIKNATEITAFDFSEEMLAVAKEKVKDQKVTFNKVDLNQEWPVADNYADLITTNLVLEHIKDLDHIFKLASEKIKKDGLFFICELHPFKQYSGTKARYETEKGTEELEVYTHHISEFIFYTKKHHFQLIELDEWFDDDDKTVLPRLVSFVLQYTKV</sequence>
<dbReference type="Gene3D" id="3.40.50.150">
    <property type="entry name" value="Vaccinia Virus protein VP39"/>
    <property type="match status" value="1"/>
</dbReference>
<dbReference type="AlphaFoldDB" id="A0AAX1NAC2"/>
<dbReference type="PANTHER" id="PTHR43861:SF1">
    <property type="entry name" value="TRANS-ACONITATE 2-METHYLTRANSFERASE"/>
    <property type="match status" value="1"/>
</dbReference>
<dbReference type="GO" id="GO:0032259">
    <property type="term" value="P:methylation"/>
    <property type="evidence" value="ECO:0007669"/>
    <property type="project" value="UniProtKB-KW"/>
</dbReference>
<organism evidence="2 3">
    <name type="scientific">Flammeovirga yaeyamensis</name>
    <dbReference type="NCBI Taxonomy" id="367791"/>
    <lineage>
        <taxon>Bacteria</taxon>
        <taxon>Pseudomonadati</taxon>
        <taxon>Bacteroidota</taxon>
        <taxon>Cytophagia</taxon>
        <taxon>Cytophagales</taxon>
        <taxon>Flammeovirgaceae</taxon>
        <taxon>Flammeovirga</taxon>
    </lineage>
</organism>
<name>A0AAX1NAC2_9BACT</name>
<evidence type="ECO:0000313" key="3">
    <source>
        <dbReference type="Proteomes" id="UP000678679"/>
    </source>
</evidence>
<dbReference type="KEGG" id="fya:KMW28_26290"/>
<dbReference type="EMBL" id="CP076133">
    <property type="protein sequence ID" value="QWG04407.1"/>
    <property type="molecule type" value="Genomic_DNA"/>
</dbReference>
<proteinExistence type="predicted"/>
<dbReference type="Proteomes" id="UP000678679">
    <property type="component" value="Chromosome 2"/>
</dbReference>
<dbReference type="InterPro" id="IPR013216">
    <property type="entry name" value="Methyltransf_11"/>
</dbReference>
<dbReference type="Pfam" id="PF08241">
    <property type="entry name" value="Methyltransf_11"/>
    <property type="match status" value="1"/>
</dbReference>
<dbReference type="SUPFAM" id="SSF53335">
    <property type="entry name" value="S-adenosyl-L-methionine-dependent methyltransferases"/>
    <property type="match status" value="1"/>
</dbReference>
<dbReference type="GO" id="GO:0008757">
    <property type="term" value="F:S-adenosylmethionine-dependent methyltransferase activity"/>
    <property type="evidence" value="ECO:0007669"/>
    <property type="project" value="InterPro"/>
</dbReference>